<feature type="binding site" evidence="20">
    <location>
        <position position="282"/>
    </location>
    <ligand>
        <name>Ca(2+)</name>
        <dbReference type="ChEBI" id="CHEBI:29108"/>
        <label>3</label>
    </ligand>
</feature>
<dbReference type="CDD" id="cd00054">
    <property type="entry name" value="EGF_CA"/>
    <property type="match status" value="1"/>
</dbReference>
<feature type="binding site" evidence="20">
    <location>
        <position position="243"/>
    </location>
    <ligand>
        <name>Ca(2+)</name>
        <dbReference type="ChEBI" id="CHEBI:29108"/>
        <label>3</label>
    </ligand>
</feature>
<dbReference type="SMART" id="SM00032">
    <property type="entry name" value="CCP"/>
    <property type="match status" value="2"/>
</dbReference>
<dbReference type="OMA" id="QHWVAQG"/>
<feature type="binding site" evidence="20">
    <location>
        <position position="161"/>
    </location>
    <ligand>
        <name>Ca(2+)</name>
        <dbReference type="ChEBI" id="CHEBI:29108"/>
        <label>2</label>
    </ligand>
</feature>
<keyword evidence="16 19" id="KW-0379">Hydroxylation</keyword>
<evidence type="ECO:0000256" key="23">
    <source>
        <dbReference type="RuleBase" id="RU363034"/>
    </source>
</evidence>
<dbReference type="Gene3D" id="2.40.10.10">
    <property type="entry name" value="Trypsin-like serine proteases"/>
    <property type="match status" value="1"/>
</dbReference>
<keyword evidence="15 18" id="KW-1015">Disulfide bond</keyword>
<comment type="PTM">
    <text evidence="19">The iron and 2-oxoglutarate dependent 3-hydroxylation of aspartate and asparagine is (R) stereospecific within EGF domains.</text>
</comment>
<dbReference type="PROSITE" id="PS00135">
    <property type="entry name" value="TRYPSIN_SER"/>
    <property type="match status" value="1"/>
</dbReference>
<dbReference type="EMBL" id="AHAT01012908">
    <property type="status" value="NOT_ANNOTATED_CDS"/>
    <property type="molecule type" value="Genomic_DNA"/>
</dbReference>
<dbReference type="Proteomes" id="UP000018468">
    <property type="component" value="Linkage group LG14"/>
</dbReference>
<evidence type="ECO:0000256" key="24">
    <source>
        <dbReference type="SAM" id="SignalP"/>
    </source>
</evidence>
<evidence type="ECO:0000256" key="13">
    <source>
        <dbReference type="ARBA" id="ARBA00022837"/>
    </source>
</evidence>
<evidence type="ECO:0000259" key="27">
    <source>
        <dbReference type="PROSITE" id="PS50923"/>
    </source>
</evidence>
<keyword evidence="9" id="KW-0677">Repeat</keyword>
<dbReference type="InterPro" id="IPR001314">
    <property type="entry name" value="Peptidase_S1A"/>
</dbReference>
<dbReference type="Pfam" id="PF00431">
    <property type="entry name" value="CUB"/>
    <property type="match status" value="2"/>
</dbReference>
<dbReference type="GO" id="GO:0007507">
    <property type="term" value="P:heart development"/>
    <property type="evidence" value="ECO:0007669"/>
    <property type="project" value="Ensembl"/>
</dbReference>
<dbReference type="PROSITE" id="PS00134">
    <property type="entry name" value="TRYPSIN_HIS"/>
    <property type="match status" value="1"/>
</dbReference>
<dbReference type="FunFam" id="2.10.25.10:FF:000059">
    <property type="entry name" value="Mannan-binding lectin serine protease 1"/>
    <property type="match status" value="1"/>
</dbReference>
<dbReference type="Gene3D" id="2.60.120.290">
    <property type="entry name" value="Spermadhesin, CUB domain"/>
    <property type="match status" value="2"/>
</dbReference>
<feature type="disulfide bond" evidence="18">
    <location>
        <begin position="395"/>
        <end position="430"/>
    </location>
</feature>
<dbReference type="PIRSF" id="PIRSF001155">
    <property type="entry name" value="C1r_C1s_MASP"/>
    <property type="match status" value="1"/>
</dbReference>
<keyword evidence="4" id="KW-0399">Innate immunity</keyword>
<dbReference type="PRINTS" id="PR00722">
    <property type="entry name" value="CHYMOTRYPSIN"/>
</dbReference>
<dbReference type="eggNOG" id="KOG3627">
    <property type="taxonomic scope" value="Eukaryota"/>
</dbReference>
<dbReference type="GO" id="GO:1904888">
    <property type="term" value="P:cranial skeletal system development"/>
    <property type="evidence" value="ECO:0007669"/>
    <property type="project" value="Ensembl"/>
</dbReference>
<evidence type="ECO:0000256" key="6">
    <source>
        <dbReference type="ARBA" id="ARBA00022670"/>
    </source>
</evidence>
<evidence type="ECO:0000256" key="18">
    <source>
        <dbReference type="PIRSR" id="PIRSR001155-2"/>
    </source>
</evidence>
<dbReference type="InterPro" id="IPR018114">
    <property type="entry name" value="TRYPSIN_HIS"/>
</dbReference>
<feature type="disulfide bond" evidence="18">
    <location>
        <begin position="151"/>
        <end position="164"/>
    </location>
</feature>
<dbReference type="PROSITE" id="PS50240">
    <property type="entry name" value="TRYPSIN_DOM"/>
    <property type="match status" value="1"/>
</dbReference>
<dbReference type="SUPFAM" id="SSF57535">
    <property type="entry name" value="Complement control module/SCR domain"/>
    <property type="match status" value="2"/>
</dbReference>
<organism evidence="28 29">
    <name type="scientific">Lepisosteus oculatus</name>
    <name type="common">Spotted gar</name>
    <dbReference type="NCBI Taxonomy" id="7918"/>
    <lineage>
        <taxon>Eukaryota</taxon>
        <taxon>Metazoa</taxon>
        <taxon>Chordata</taxon>
        <taxon>Craniata</taxon>
        <taxon>Vertebrata</taxon>
        <taxon>Euteleostomi</taxon>
        <taxon>Actinopterygii</taxon>
        <taxon>Neopterygii</taxon>
        <taxon>Holostei</taxon>
        <taxon>Semionotiformes</taxon>
        <taxon>Lepisosteidae</taxon>
        <taxon>Lepisosteus</taxon>
    </lineage>
</organism>
<dbReference type="InterPro" id="IPR001254">
    <property type="entry name" value="Trypsin_dom"/>
</dbReference>
<evidence type="ECO:0000259" key="26">
    <source>
        <dbReference type="PROSITE" id="PS50240"/>
    </source>
</evidence>
<dbReference type="GO" id="GO:0004252">
    <property type="term" value="F:serine-type endopeptidase activity"/>
    <property type="evidence" value="ECO:0000318"/>
    <property type="project" value="GO_Central"/>
</dbReference>
<protein>
    <submittedName>
        <fullName evidence="28">MBL associated serine protease 1</fullName>
    </submittedName>
</protein>
<keyword evidence="8 24" id="KW-0732">Signal</keyword>
<feature type="disulfide bond" description="Interchain (between heavy and light chains)" evidence="18">
    <location>
        <begin position="434"/>
        <end position="569"/>
    </location>
</feature>
<dbReference type="HOGENOM" id="CLU_006842_14_1_1"/>
<dbReference type="SMART" id="SM00179">
    <property type="entry name" value="EGF_CA"/>
    <property type="match status" value="1"/>
</dbReference>
<keyword evidence="5 22" id="KW-0768">Sushi</keyword>
<dbReference type="Gene3D" id="2.10.70.10">
    <property type="entry name" value="Complement Module, domain 1"/>
    <property type="match status" value="2"/>
</dbReference>
<feature type="binding site" evidence="20">
    <location>
        <position position="74"/>
    </location>
    <ligand>
        <name>Ca(2+)</name>
        <dbReference type="ChEBI" id="CHEBI:29108"/>
        <label>1</label>
    </ligand>
</feature>
<feature type="modified residue" description="(3R)-3-hydroxyasparagine" evidence="19">
    <location>
        <position position="157"/>
    </location>
</feature>
<feature type="disulfide bond" evidence="18">
    <location>
        <begin position="141"/>
        <end position="155"/>
    </location>
</feature>
<feature type="signal peptide" evidence="24">
    <location>
        <begin position="1"/>
        <end position="19"/>
    </location>
</feature>
<keyword evidence="11" id="KW-0068">Autocatalytic cleavage</keyword>
<dbReference type="FunFam" id="2.40.10.10:FF:000015">
    <property type="entry name" value="Atrial natriuretic peptide-converting enzyme"/>
    <property type="match status" value="1"/>
</dbReference>
<dbReference type="SMART" id="SM00042">
    <property type="entry name" value="CUB"/>
    <property type="match status" value="2"/>
</dbReference>
<feature type="active site" description="Charge relay system" evidence="17">
    <location>
        <position position="647"/>
    </location>
</feature>
<evidence type="ECO:0000256" key="7">
    <source>
        <dbReference type="ARBA" id="ARBA00022723"/>
    </source>
</evidence>
<dbReference type="InterPro" id="IPR035914">
    <property type="entry name" value="Sperma_CUB_dom_sf"/>
</dbReference>
<feature type="disulfide bond" evidence="18 21">
    <location>
        <begin position="183"/>
        <end position="210"/>
    </location>
</feature>
<proteinExistence type="predicted"/>
<reference evidence="28" key="3">
    <citation type="submission" date="2025-09" db="UniProtKB">
        <authorList>
            <consortium name="Ensembl"/>
        </authorList>
    </citation>
    <scope>IDENTIFICATION</scope>
</reference>
<feature type="disulfide bond" evidence="18">
    <location>
        <begin position="71"/>
        <end position="89"/>
    </location>
</feature>
<dbReference type="GO" id="GO:0005615">
    <property type="term" value="C:extracellular space"/>
    <property type="evidence" value="ECO:0000318"/>
    <property type="project" value="GO_Central"/>
</dbReference>
<dbReference type="Pfam" id="PF00084">
    <property type="entry name" value="Sushi"/>
    <property type="match status" value="2"/>
</dbReference>
<feature type="active site" description="Charge relay system" evidence="17">
    <location>
        <position position="487"/>
    </location>
</feature>
<dbReference type="InterPro" id="IPR000859">
    <property type="entry name" value="CUB_dom"/>
</dbReference>
<feature type="domain" description="Sushi" evidence="27">
    <location>
        <begin position="363"/>
        <end position="432"/>
    </location>
</feature>
<evidence type="ECO:0000256" key="3">
    <source>
        <dbReference type="ARBA" id="ARBA00022536"/>
    </source>
</evidence>
<keyword evidence="10 23" id="KW-0378">Hydrolase</keyword>
<dbReference type="SUPFAM" id="SSF57196">
    <property type="entry name" value="EGF/Laminin"/>
    <property type="match status" value="1"/>
</dbReference>
<dbReference type="InterPro" id="IPR009003">
    <property type="entry name" value="Peptidase_S1_PA"/>
</dbReference>
<dbReference type="CDD" id="cd00041">
    <property type="entry name" value="CUB"/>
    <property type="match status" value="2"/>
</dbReference>
<evidence type="ECO:0000256" key="20">
    <source>
        <dbReference type="PIRSR" id="PIRSR001155-4"/>
    </source>
</evidence>
<dbReference type="FunFam" id="2.10.70.10:FF:000016">
    <property type="entry name" value="Mannan-binding lectin serine protease 1"/>
    <property type="match status" value="1"/>
</dbReference>
<dbReference type="FunFam" id="2.60.120.290:FF:000006">
    <property type="entry name" value="Mannan-binding lectin serine protease 1"/>
    <property type="match status" value="1"/>
</dbReference>
<dbReference type="InterPro" id="IPR024175">
    <property type="entry name" value="Pept_S1A_C1r/C1S/mannan-bd"/>
</dbReference>
<reference evidence="28" key="2">
    <citation type="submission" date="2025-08" db="UniProtKB">
        <authorList>
            <consortium name="Ensembl"/>
        </authorList>
    </citation>
    <scope>IDENTIFICATION</scope>
</reference>
<evidence type="ECO:0000313" key="29">
    <source>
        <dbReference type="Proteomes" id="UP000018468"/>
    </source>
</evidence>
<dbReference type="GO" id="GO:0045087">
    <property type="term" value="P:innate immune response"/>
    <property type="evidence" value="ECO:0007669"/>
    <property type="project" value="UniProtKB-KW"/>
</dbReference>
<evidence type="ECO:0000256" key="12">
    <source>
        <dbReference type="ARBA" id="ARBA00022825"/>
    </source>
</evidence>
<feature type="disulfide bond" evidence="18">
    <location>
        <begin position="166"/>
        <end position="179"/>
    </location>
</feature>
<dbReference type="InterPro" id="IPR035976">
    <property type="entry name" value="Sushi/SCR/CCP_sf"/>
</dbReference>
<dbReference type="SUPFAM" id="SSF49854">
    <property type="entry name" value="Spermadhesin, CUB domain"/>
    <property type="match status" value="2"/>
</dbReference>
<feature type="active site" description="Charge relay system" evidence="17">
    <location>
        <position position="549"/>
    </location>
</feature>
<keyword evidence="7 20" id="KW-0479">Metal-binding</keyword>
<feature type="binding site" evidence="20">
    <location>
        <position position="119"/>
    </location>
    <ligand>
        <name>Ca(2+)</name>
        <dbReference type="ChEBI" id="CHEBI:29108"/>
        <label>1</label>
    </ligand>
</feature>
<dbReference type="Pfam" id="PF00089">
    <property type="entry name" value="Trypsin"/>
    <property type="match status" value="1"/>
</dbReference>
<evidence type="ECO:0000313" key="28">
    <source>
        <dbReference type="Ensembl" id="ENSLOCP00000011511.1"/>
    </source>
</evidence>
<evidence type="ECO:0000256" key="16">
    <source>
        <dbReference type="ARBA" id="ARBA00023278"/>
    </source>
</evidence>
<accession>W5MT02</accession>
<dbReference type="GO" id="GO:0005509">
    <property type="term" value="F:calcium ion binding"/>
    <property type="evidence" value="ECO:0007669"/>
    <property type="project" value="InterPro"/>
</dbReference>
<feature type="disulfide bond" evidence="18">
    <location>
        <begin position="299"/>
        <end position="347"/>
    </location>
</feature>
<feature type="binding site" evidence="20">
    <location>
        <position position="233"/>
    </location>
    <ligand>
        <name>Ca(2+)</name>
        <dbReference type="ChEBI" id="CHEBI:29108"/>
        <label>3</label>
    </ligand>
</feature>
<feature type="domain" description="CUB" evidence="25">
    <location>
        <begin position="183"/>
        <end position="295"/>
    </location>
</feature>
<dbReference type="SMART" id="SM00181">
    <property type="entry name" value="EGF"/>
    <property type="match status" value="1"/>
</dbReference>
<dbReference type="PROSITE" id="PS01186">
    <property type="entry name" value="EGF_2"/>
    <property type="match status" value="1"/>
</dbReference>
<dbReference type="Gene3D" id="2.10.25.10">
    <property type="entry name" value="Laminin"/>
    <property type="match status" value="1"/>
</dbReference>
<evidence type="ECO:0000256" key="22">
    <source>
        <dbReference type="PROSITE-ProRule" id="PRU00302"/>
    </source>
</evidence>
<evidence type="ECO:0000256" key="2">
    <source>
        <dbReference type="ARBA" id="ARBA00022525"/>
    </source>
</evidence>
<dbReference type="GO" id="GO:0006956">
    <property type="term" value="P:complement activation"/>
    <property type="evidence" value="ECO:0007669"/>
    <property type="project" value="InterPro"/>
</dbReference>
<keyword evidence="12 23" id="KW-0720">Serine protease</keyword>
<feature type="binding site" evidence="20">
    <location>
        <position position="158"/>
    </location>
    <ligand>
        <name>Ca(2+)</name>
        <dbReference type="ChEBI" id="CHEBI:29108"/>
        <label>2</label>
    </ligand>
</feature>
<feature type="disulfide bond" evidence="18">
    <location>
        <begin position="240"/>
        <end position="258"/>
    </location>
</feature>
<evidence type="ECO:0000256" key="9">
    <source>
        <dbReference type="ARBA" id="ARBA00022737"/>
    </source>
</evidence>
<feature type="domain" description="Peptidase S1" evidence="26">
    <location>
        <begin position="447"/>
        <end position="704"/>
    </location>
</feature>
<reference evidence="29" key="1">
    <citation type="submission" date="2011-12" db="EMBL/GenBank/DDBJ databases">
        <title>The Draft Genome of Lepisosteus oculatus.</title>
        <authorList>
            <consortium name="The Broad Institute Genome Assembly &amp; Analysis Group"/>
            <consortium name="Computational R&amp;D Group"/>
            <consortium name="and Sequencing Platform"/>
            <person name="Di Palma F."/>
            <person name="Alfoldi J."/>
            <person name="Johnson J."/>
            <person name="Berlin A."/>
            <person name="Gnerre S."/>
            <person name="Jaffe D."/>
            <person name="MacCallum I."/>
            <person name="Young S."/>
            <person name="Walker B.J."/>
            <person name="Lander E.S."/>
            <person name="Lindblad-Toh K."/>
        </authorList>
    </citation>
    <scope>NUCLEOTIDE SEQUENCE [LARGE SCALE GENOMIC DNA]</scope>
</reference>
<dbReference type="InParanoid" id="W5MT02"/>
<feature type="binding site" evidence="20">
    <location>
        <position position="157"/>
    </location>
    <ligand>
        <name>Ca(2+)</name>
        <dbReference type="ChEBI" id="CHEBI:29108"/>
        <label>2</label>
    </ligand>
</feature>
<dbReference type="InterPro" id="IPR001881">
    <property type="entry name" value="EGF-like_Ca-bd_dom"/>
</dbReference>
<feature type="binding site" evidence="20">
    <location>
        <position position="66"/>
    </location>
    <ligand>
        <name>Ca(2+)</name>
        <dbReference type="ChEBI" id="CHEBI:29108"/>
        <label>1</label>
    </ligand>
</feature>
<dbReference type="SMART" id="SM00020">
    <property type="entry name" value="Tryp_SPc"/>
    <property type="match status" value="1"/>
</dbReference>
<dbReference type="CDD" id="cd00033">
    <property type="entry name" value="CCP"/>
    <property type="match status" value="2"/>
</dbReference>
<dbReference type="GO" id="GO:0006508">
    <property type="term" value="P:proteolysis"/>
    <property type="evidence" value="ECO:0007669"/>
    <property type="project" value="UniProtKB-KW"/>
</dbReference>
<feature type="disulfide bond" evidence="18">
    <location>
        <begin position="365"/>
        <end position="412"/>
    </location>
</feature>
<dbReference type="GeneTree" id="ENSGT00950000183084"/>
<dbReference type="STRING" id="7918.ENSLOCP00000011511"/>
<evidence type="ECO:0000256" key="19">
    <source>
        <dbReference type="PIRSR" id="PIRSR001155-3"/>
    </source>
</evidence>
<comment type="subcellular location">
    <subcellularLocation>
        <location evidence="1">Secreted</location>
    </subcellularLocation>
</comment>
<feature type="domain" description="Sushi" evidence="27">
    <location>
        <begin position="297"/>
        <end position="362"/>
    </location>
</feature>
<feature type="domain" description="CUB" evidence="25">
    <location>
        <begin position="17"/>
        <end position="136"/>
    </location>
</feature>
<keyword evidence="29" id="KW-1185">Reference proteome</keyword>
<dbReference type="Bgee" id="ENSLOCG00000009432">
    <property type="expression patterns" value="Expressed in liver and 7 other cell types or tissues"/>
</dbReference>
<comment type="caution">
    <text evidence="22">Lacks conserved residue(s) required for the propagation of feature annotation.</text>
</comment>
<dbReference type="PANTHER" id="PTHR24255">
    <property type="entry name" value="COMPLEMENT COMPONENT 1, S SUBCOMPONENT-RELATED"/>
    <property type="match status" value="1"/>
</dbReference>
<evidence type="ECO:0000256" key="8">
    <source>
        <dbReference type="ARBA" id="ARBA00022729"/>
    </source>
</evidence>
<dbReference type="InterPro" id="IPR033116">
    <property type="entry name" value="TRYPSIN_SER"/>
</dbReference>
<keyword evidence="6 23" id="KW-0645">Protease</keyword>
<dbReference type="PROSITE" id="PS01180">
    <property type="entry name" value="CUB"/>
    <property type="match status" value="2"/>
</dbReference>
<keyword evidence="3" id="KW-0245">EGF-like domain</keyword>
<feature type="disulfide bond" evidence="18">
    <location>
        <begin position="327"/>
        <end position="360"/>
    </location>
</feature>
<dbReference type="FunFam" id="2.60.120.290:FF:000012">
    <property type="entry name" value="mannan-binding lectin serine protease 1 isoform X1"/>
    <property type="match status" value="1"/>
</dbReference>
<feature type="disulfide bond" evidence="18">
    <location>
        <begin position="643"/>
        <end position="673"/>
    </location>
</feature>
<keyword evidence="2" id="KW-0964">Secreted</keyword>
<evidence type="ECO:0000256" key="1">
    <source>
        <dbReference type="ARBA" id="ARBA00004613"/>
    </source>
</evidence>
<evidence type="ECO:0000259" key="25">
    <source>
        <dbReference type="PROSITE" id="PS01180"/>
    </source>
</evidence>
<evidence type="ECO:0000256" key="4">
    <source>
        <dbReference type="ARBA" id="ARBA00022588"/>
    </source>
</evidence>
<name>W5MT02_LEPOC</name>
<dbReference type="PROSITE" id="PS01187">
    <property type="entry name" value="EGF_CA"/>
    <property type="match status" value="1"/>
</dbReference>
<feature type="binding site" evidence="20">
    <location>
        <position position="137"/>
    </location>
    <ligand>
        <name>Ca(2+)</name>
        <dbReference type="ChEBI" id="CHEBI:29108"/>
        <label>2</label>
    </ligand>
</feature>
<dbReference type="PROSITE" id="PS50923">
    <property type="entry name" value="SUSHI"/>
    <property type="match status" value="2"/>
</dbReference>
<feature type="binding site" evidence="20">
    <location>
        <position position="121"/>
    </location>
    <ligand>
        <name>Ca(2+)</name>
        <dbReference type="ChEBI" id="CHEBI:29108"/>
        <label>1</label>
    </ligand>
</feature>
<dbReference type="CDD" id="cd00190">
    <property type="entry name" value="Tryp_SPc"/>
    <property type="match status" value="1"/>
</dbReference>
<evidence type="ECO:0000256" key="21">
    <source>
        <dbReference type="PROSITE-ProRule" id="PRU00059"/>
    </source>
</evidence>
<evidence type="ECO:0000256" key="17">
    <source>
        <dbReference type="PIRSR" id="PIRSR001155-1"/>
    </source>
</evidence>
<dbReference type="Ensembl" id="ENSLOCT00000011528.1">
    <property type="protein sequence ID" value="ENSLOCP00000011511.1"/>
    <property type="gene ID" value="ENSLOCG00000009432.1"/>
</dbReference>
<feature type="binding site" evidence="20">
    <location>
        <position position="140"/>
    </location>
    <ligand>
        <name>Ca(2+)</name>
        <dbReference type="ChEBI" id="CHEBI:29108"/>
        <label>2</label>
    </ligand>
</feature>
<dbReference type="InterPro" id="IPR000436">
    <property type="entry name" value="Sushi_SCR_CCP_dom"/>
</dbReference>
<dbReference type="GO" id="GO:0005737">
    <property type="term" value="C:cytoplasm"/>
    <property type="evidence" value="ECO:0007669"/>
    <property type="project" value="Ensembl"/>
</dbReference>
<dbReference type="AlphaFoldDB" id="W5MT02"/>
<keyword evidence="13 20" id="KW-0106">Calcium</keyword>
<evidence type="ECO:0000256" key="11">
    <source>
        <dbReference type="ARBA" id="ARBA00022813"/>
    </source>
</evidence>
<evidence type="ECO:0000256" key="10">
    <source>
        <dbReference type="ARBA" id="ARBA00022801"/>
    </source>
</evidence>
<dbReference type="SUPFAM" id="SSF50494">
    <property type="entry name" value="Trypsin-like serine proteases"/>
    <property type="match status" value="1"/>
</dbReference>
<feature type="binding site" evidence="20">
    <location>
        <position position="280"/>
    </location>
    <ligand>
        <name>Ca(2+)</name>
        <dbReference type="ChEBI" id="CHEBI:29108"/>
        <label>3</label>
    </ligand>
</feature>
<dbReference type="InterPro" id="IPR000742">
    <property type="entry name" value="EGF"/>
</dbReference>
<keyword evidence="14" id="KW-0391">Immunity</keyword>
<feature type="disulfide bond" evidence="18">
    <location>
        <begin position="615"/>
        <end position="632"/>
    </location>
</feature>
<feature type="chain" id="PRO_5004866514" evidence="24">
    <location>
        <begin position="20"/>
        <end position="704"/>
    </location>
</feature>
<sequence length="704" mass="79280">MRILIGFFILCLLVHGCRGIELTGMYGIIQSPNFPESYPKDSEVAWNISVPDGFKIKLYFMHFDLEPSYLCEYDYVKIEADQGLQATFCGREDTDTEQTPREQIIMSHRNKLSVTFRSDFSNEERFTGFEAHYTAVDVDECKDRNDEELVCDHYCHNYIGGYYCSCRFGYILHSDNRTCRVECSDNVFNERTGIVTSSDFPNPYPKSSDCLYRIELEEGFFINLEFDDNFDIEDHPEVTCPYDYLKIKAGKREFGPLCGDRSPGRIETGSNSVQILFHSDNSGENIGWRLSYAAVGNSCPNPQPPANGKIEPVLVQYSFKDQILVTCDTGYNVLKDDIEIEHYQMECLKDGSWSSSVPSCKIVDCKAPVEIEYGYVIYDSSKNLTTYGSTIQYSCKEPRYQMYPKINGTYTCGEKGAWINKEVDTKLPSCMPVCGTPQFSRTKLQRISNGNYATRGVSPWIAMLSRNGLPFCGGSLIGDRWIVTAAHCLHEPLDSEDLVLRSSHIVGHTSFHIVLGKHSTRRKDNTEQLFEAKSIILHPAYQAATFEFDVALLELNKPAALNNYVIPVCLPDASEHSVLTEGDMVIVSGWGKQFLRRLPDSLMEIEIPIVDHTICESGYGPLGRKVTDEMICAGEKEGGKDACQGDSGGPMVTLNPHNHRWFLVGVVSWGDGCGTNDRYVPCCSQTVCREEIQTRGSSSSSWFR</sequence>
<evidence type="ECO:0000256" key="15">
    <source>
        <dbReference type="ARBA" id="ARBA00023157"/>
    </source>
</evidence>
<dbReference type="PANTHER" id="PTHR24255:SF13">
    <property type="entry name" value="MANNAN-BINDING LECTIN SERINE PROTEASE 1"/>
    <property type="match status" value="1"/>
</dbReference>
<dbReference type="GO" id="GO:0001755">
    <property type="term" value="P:neural crest cell migration"/>
    <property type="evidence" value="ECO:0007669"/>
    <property type="project" value="Ensembl"/>
</dbReference>
<evidence type="ECO:0000256" key="5">
    <source>
        <dbReference type="ARBA" id="ARBA00022659"/>
    </source>
</evidence>
<dbReference type="InterPro" id="IPR043504">
    <property type="entry name" value="Peptidase_S1_PA_chymotrypsin"/>
</dbReference>
<evidence type="ECO:0000256" key="14">
    <source>
        <dbReference type="ARBA" id="ARBA00022859"/>
    </source>
</evidence>
<feature type="binding site" evidence="20">
    <location>
        <position position="138"/>
    </location>
    <ligand>
        <name>Ca(2+)</name>
        <dbReference type="ChEBI" id="CHEBI:29108"/>
        <label>2</label>
    </ligand>
</feature>
<dbReference type="InterPro" id="IPR018097">
    <property type="entry name" value="EGF_Ca-bd_CS"/>
</dbReference>